<organism evidence="3 4">
    <name type="scientific">Rhododendron simsii</name>
    <name type="common">Sims's rhododendron</name>
    <dbReference type="NCBI Taxonomy" id="118357"/>
    <lineage>
        <taxon>Eukaryota</taxon>
        <taxon>Viridiplantae</taxon>
        <taxon>Streptophyta</taxon>
        <taxon>Embryophyta</taxon>
        <taxon>Tracheophyta</taxon>
        <taxon>Spermatophyta</taxon>
        <taxon>Magnoliopsida</taxon>
        <taxon>eudicotyledons</taxon>
        <taxon>Gunneridae</taxon>
        <taxon>Pentapetalae</taxon>
        <taxon>asterids</taxon>
        <taxon>Ericales</taxon>
        <taxon>Ericaceae</taxon>
        <taxon>Ericoideae</taxon>
        <taxon>Rhodoreae</taxon>
        <taxon>Rhododendron</taxon>
    </lineage>
</organism>
<keyword evidence="1" id="KW-0472">Membrane</keyword>
<keyword evidence="4" id="KW-1185">Reference proteome</keyword>
<keyword evidence="1" id="KW-0812">Transmembrane</keyword>
<feature type="domain" description="AIR12 DOMON" evidence="2">
    <location>
        <begin position="28"/>
        <end position="126"/>
    </location>
</feature>
<protein>
    <recommendedName>
        <fullName evidence="2">AIR12 DOMON domain-containing protein</fullName>
    </recommendedName>
</protein>
<name>A0A834HC18_RHOSS</name>
<dbReference type="EMBL" id="WJXA01000002">
    <property type="protein sequence ID" value="KAF7151312.1"/>
    <property type="molecule type" value="Genomic_DNA"/>
</dbReference>
<feature type="transmembrane region" description="Helical" evidence="1">
    <location>
        <begin position="178"/>
        <end position="197"/>
    </location>
</feature>
<dbReference type="PANTHER" id="PTHR23130:SF167">
    <property type="entry name" value="CYTOCHROME B561 AND DOMON DOMAIN-CONTAINING PROTEIN"/>
    <property type="match status" value="1"/>
</dbReference>
<evidence type="ECO:0000313" key="4">
    <source>
        <dbReference type="Proteomes" id="UP000626092"/>
    </source>
</evidence>
<sequence>MAKSALRRGLHGVSIPLRKGINPTSKGMIGTQAIVAYTKPDGTMGVVTSPFNSYGTQLQEGNLSFPVSDLSASFLDNQMVIYAVIELPENTTSVSHVWQDGPVFGSTLGMHQVSRNHLQSMGTLNLSSGQASASHNTLWFYVHITLQLPGYLFSMAGGATGLYLGVKFAGVHHPCHMGIGITLFCLGLLQISALFLWPAKDHKVLHSKACKSMAWIIVYGVISKAMIVSTIVLEVQKRLTRDGNTIGATEASATSTREDNKVEILIVQ</sequence>
<dbReference type="PANTHER" id="PTHR23130">
    <property type="entry name" value="CYTOCHROME B561 AND DOMON DOMAIN-CONTAINING PROTEIN"/>
    <property type="match status" value="1"/>
</dbReference>
<dbReference type="Pfam" id="PF04526">
    <property type="entry name" value="DUF568"/>
    <property type="match status" value="1"/>
</dbReference>
<dbReference type="InterPro" id="IPR045265">
    <property type="entry name" value="AIR12_DOMON"/>
</dbReference>
<evidence type="ECO:0000259" key="2">
    <source>
        <dbReference type="Pfam" id="PF04526"/>
    </source>
</evidence>
<evidence type="ECO:0000256" key="1">
    <source>
        <dbReference type="SAM" id="Phobius"/>
    </source>
</evidence>
<keyword evidence="1" id="KW-1133">Transmembrane helix</keyword>
<gene>
    <name evidence="3" type="ORF">RHSIM_Rhsim02G0092700</name>
</gene>
<dbReference type="AlphaFoldDB" id="A0A834HC18"/>
<comment type="caution">
    <text evidence="3">The sequence shown here is derived from an EMBL/GenBank/DDBJ whole genome shotgun (WGS) entry which is preliminary data.</text>
</comment>
<feature type="transmembrane region" description="Helical" evidence="1">
    <location>
        <begin position="212"/>
        <end position="233"/>
    </location>
</feature>
<reference evidence="3" key="1">
    <citation type="submission" date="2019-11" db="EMBL/GenBank/DDBJ databases">
        <authorList>
            <person name="Liu Y."/>
            <person name="Hou J."/>
            <person name="Li T.-Q."/>
            <person name="Guan C.-H."/>
            <person name="Wu X."/>
            <person name="Wu H.-Z."/>
            <person name="Ling F."/>
            <person name="Zhang R."/>
            <person name="Shi X.-G."/>
            <person name="Ren J.-P."/>
            <person name="Chen E.-F."/>
            <person name="Sun J.-M."/>
        </authorList>
    </citation>
    <scope>NUCLEOTIDE SEQUENCE</scope>
    <source>
        <strain evidence="3">Adult_tree_wgs_1</strain>
        <tissue evidence="3">Leaves</tissue>
    </source>
</reference>
<accession>A0A834HC18</accession>
<feature type="transmembrane region" description="Helical" evidence="1">
    <location>
        <begin position="138"/>
        <end position="166"/>
    </location>
</feature>
<evidence type="ECO:0000313" key="3">
    <source>
        <dbReference type="EMBL" id="KAF7151312.1"/>
    </source>
</evidence>
<proteinExistence type="predicted"/>
<dbReference type="OrthoDB" id="2419613at2759"/>
<dbReference type="Proteomes" id="UP000626092">
    <property type="component" value="Unassembled WGS sequence"/>
</dbReference>